<keyword evidence="3" id="KW-1185">Reference proteome</keyword>
<dbReference type="Proteomes" id="UP000673691">
    <property type="component" value="Unassembled WGS sequence"/>
</dbReference>
<feature type="region of interest" description="Disordered" evidence="1">
    <location>
        <begin position="43"/>
        <end position="63"/>
    </location>
</feature>
<feature type="compositionally biased region" description="Basic and acidic residues" evidence="1">
    <location>
        <begin position="9"/>
        <end position="20"/>
    </location>
</feature>
<organism evidence="2 3">
    <name type="scientific">Olpidium bornovanus</name>
    <dbReference type="NCBI Taxonomy" id="278681"/>
    <lineage>
        <taxon>Eukaryota</taxon>
        <taxon>Fungi</taxon>
        <taxon>Fungi incertae sedis</taxon>
        <taxon>Olpidiomycota</taxon>
        <taxon>Olpidiomycotina</taxon>
        <taxon>Olpidiomycetes</taxon>
        <taxon>Olpidiales</taxon>
        <taxon>Olpidiaceae</taxon>
        <taxon>Olpidium</taxon>
    </lineage>
</organism>
<dbReference type="EMBL" id="JAEFCI010011420">
    <property type="protein sequence ID" value="KAG5456636.1"/>
    <property type="molecule type" value="Genomic_DNA"/>
</dbReference>
<reference evidence="2 3" key="1">
    <citation type="journal article" name="Sci. Rep.">
        <title>Genome-scale phylogenetic analyses confirm Olpidium as the closest living zoosporic fungus to the non-flagellated, terrestrial fungi.</title>
        <authorList>
            <person name="Chang Y."/>
            <person name="Rochon D."/>
            <person name="Sekimoto S."/>
            <person name="Wang Y."/>
            <person name="Chovatia M."/>
            <person name="Sandor L."/>
            <person name="Salamov A."/>
            <person name="Grigoriev I.V."/>
            <person name="Stajich J.E."/>
            <person name="Spatafora J.W."/>
        </authorList>
    </citation>
    <scope>NUCLEOTIDE SEQUENCE [LARGE SCALE GENOMIC DNA]</scope>
    <source>
        <strain evidence="2">S191</strain>
    </source>
</reference>
<sequence>MQYRSPLDPSEKGECLRESDSGSLVYKISTGYVRPGIVKIGQPACHRDARRSPGEHGKVIRGG</sequence>
<gene>
    <name evidence="2" type="ORF">BJ554DRAFT_3570</name>
</gene>
<evidence type="ECO:0000313" key="3">
    <source>
        <dbReference type="Proteomes" id="UP000673691"/>
    </source>
</evidence>
<name>A0A8H8DFV2_9FUNG</name>
<comment type="caution">
    <text evidence="2">The sequence shown here is derived from an EMBL/GenBank/DDBJ whole genome shotgun (WGS) entry which is preliminary data.</text>
</comment>
<accession>A0A8H8DFV2</accession>
<proteinExistence type="predicted"/>
<evidence type="ECO:0000313" key="2">
    <source>
        <dbReference type="EMBL" id="KAG5456636.1"/>
    </source>
</evidence>
<feature type="compositionally biased region" description="Basic and acidic residues" evidence="1">
    <location>
        <begin position="45"/>
        <end position="63"/>
    </location>
</feature>
<evidence type="ECO:0000256" key="1">
    <source>
        <dbReference type="SAM" id="MobiDB-lite"/>
    </source>
</evidence>
<dbReference type="AlphaFoldDB" id="A0A8H8DFV2"/>
<protein>
    <submittedName>
        <fullName evidence="2">Uncharacterized protein</fullName>
    </submittedName>
</protein>
<feature type="region of interest" description="Disordered" evidence="1">
    <location>
        <begin position="1"/>
        <end position="20"/>
    </location>
</feature>